<evidence type="ECO:0000313" key="2">
    <source>
        <dbReference type="Proteomes" id="UP000799754"/>
    </source>
</evidence>
<dbReference type="Proteomes" id="UP000799754">
    <property type="component" value="Unassembled WGS sequence"/>
</dbReference>
<gene>
    <name evidence="1" type="ORF">BU25DRAFT_177148</name>
</gene>
<dbReference type="EMBL" id="MU006736">
    <property type="protein sequence ID" value="KAF2623587.1"/>
    <property type="molecule type" value="Genomic_DNA"/>
</dbReference>
<name>A0ACB6RRN0_9PLEO</name>
<organism evidence="1 2">
    <name type="scientific">Macroventuria anomochaeta</name>
    <dbReference type="NCBI Taxonomy" id="301207"/>
    <lineage>
        <taxon>Eukaryota</taxon>
        <taxon>Fungi</taxon>
        <taxon>Dikarya</taxon>
        <taxon>Ascomycota</taxon>
        <taxon>Pezizomycotina</taxon>
        <taxon>Dothideomycetes</taxon>
        <taxon>Pleosporomycetidae</taxon>
        <taxon>Pleosporales</taxon>
        <taxon>Pleosporineae</taxon>
        <taxon>Didymellaceae</taxon>
        <taxon>Macroventuria</taxon>
    </lineage>
</organism>
<comment type="caution">
    <text evidence="1">The sequence shown here is derived from an EMBL/GenBank/DDBJ whole genome shotgun (WGS) entry which is preliminary data.</text>
</comment>
<proteinExistence type="predicted"/>
<sequence length="286" mass="30626">MLLDNKADVNAQGGTYGNALQAALSRGHEQVVKMLLDNKADANAQAGYYGNGLQAASAAGHEQVVKILLDNKANVNAQGGYYGNALQAASARGHRQVAKVLLDNKADVNAQGGRYGSAMHAAAYGGHKEALELLISSGSISQLQDYYGRTLLWWAAAGGNIATVEALINQHNVDPQTADRFGRKPFWIATKKGHGAVSKLLNGYIDETDTERKASTKVNNDQPCLECDVCTSSIPTSARHYHCNFCTGGDWDVCEDCRKTEATCVEPSHTLVKRTMLDGGWVEVTG</sequence>
<evidence type="ECO:0000313" key="1">
    <source>
        <dbReference type="EMBL" id="KAF2623587.1"/>
    </source>
</evidence>
<protein>
    <submittedName>
        <fullName evidence="1">Ankyrin</fullName>
    </submittedName>
</protein>
<keyword evidence="2" id="KW-1185">Reference proteome</keyword>
<reference evidence="1" key="1">
    <citation type="journal article" date="2020" name="Stud. Mycol.">
        <title>101 Dothideomycetes genomes: a test case for predicting lifestyles and emergence of pathogens.</title>
        <authorList>
            <person name="Haridas S."/>
            <person name="Albert R."/>
            <person name="Binder M."/>
            <person name="Bloem J."/>
            <person name="Labutti K."/>
            <person name="Salamov A."/>
            <person name="Andreopoulos B."/>
            <person name="Baker S."/>
            <person name="Barry K."/>
            <person name="Bills G."/>
            <person name="Bluhm B."/>
            <person name="Cannon C."/>
            <person name="Castanera R."/>
            <person name="Culley D."/>
            <person name="Daum C."/>
            <person name="Ezra D."/>
            <person name="Gonzalez J."/>
            <person name="Henrissat B."/>
            <person name="Kuo A."/>
            <person name="Liang C."/>
            <person name="Lipzen A."/>
            <person name="Lutzoni F."/>
            <person name="Magnuson J."/>
            <person name="Mondo S."/>
            <person name="Nolan M."/>
            <person name="Ohm R."/>
            <person name="Pangilinan J."/>
            <person name="Park H.-J."/>
            <person name="Ramirez L."/>
            <person name="Alfaro M."/>
            <person name="Sun H."/>
            <person name="Tritt A."/>
            <person name="Yoshinaga Y."/>
            <person name="Zwiers L.-H."/>
            <person name="Turgeon B."/>
            <person name="Goodwin S."/>
            <person name="Spatafora J."/>
            <person name="Crous P."/>
            <person name="Grigoriev I."/>
        </authorList>
    </citation>
    <scope>NUCLEOTIDE SEQUENCE</scope>
    <source>
        <strain evidence="1">CBS 525.71</strain>
    </source>
</reference>
<accession>A0ACB6RRN0</accession>